<dbReference type="KEGG" id="ttk:TST_0936"/>
<dbReference type="AlphaFoldDB" id="A0A0S3QTT0"/>
<reference evidence="2" key="1">
    <citation type="journal article" date="2018" name="Science">
        <title>A primordial and reversible TCA cycle in a facultatively chemolithoautotrophic thermophile.</title>
        <authorList>
            <person name="Nunoura T."/>
            <person name="Chikaraishi Y."/>
            <person name="Izaki R."/>
            <person name="Suwa T."/>
            <person name="Sato T."/>
            <person name="Harada T."/>
            <person name="Mori K."/>
            <person name="Kato Y."/>
            <person name="Miyazaki M."/>
            <person name="Shimamura S."/>
            <person name="Yanagawa K."/>
            <person name="Shuto A."/>
            <person name="Ohkouchi N."/>
            <person name="Fujita N."/>
            <person name="Takaki Y."/>
            <person name="Atomi H."/>
            <person name="Takai K."/>
        </authorList>
    </citation>
    <scope>NUCLEOTIDE SEQUENCE [LARGE SCALE GENOMIC DNA]</scope>
    <source>
        <strain evidence="2">DSM 17441 / JCM 13301 / NBRC 103674 / ABI70S6</strain>
    </source>
</reference>
<dbReference type="Pfam" id="PF11306">
    <property type="entry name" value="DUF3108"/>
    <property type="match status" value="1"/>
</dbReference>
<gene>
    <name evidence="1" type="ORF">TST_0936</name>
</gene>
<dbReference type="Proteomes" id="UP000063234">
    <property type="component" value="Chromosome"/>
</dbReference>
<keyword evidence="2" id="KW-1185">Reference proteome</keyword>
<evidence type="ECO:0000313" key="1">
    <source>
        <dbReference type="EMBL" id="BAT71736.1"/>
    </source>
</evidence>
<proteinExistence type="predicted"/>
<organism evidence="1 2">
    <name type="scientific">Thermosulfidibacter takaii (strain DSM 17441 / JCM 13301 / NBRC 103674 / ABI70S6)</name>
    <dbReference type="NCBI Taxonomy" id="1298851"/>
    <lineage>
        <taxon>Bacteria</taxon>
        <taxon>Pseudomonadati</taxon>
        <taxon>Thermosulfidibacterota</taxon>
        <taxon>Thermosulfidibacteria</taxon>
        <taxon>Thermosulfidibacterales</taxon>
        <taxon>Thermosulfidibacteraceae</taxon>
    </lineage>
</organism>
<dbReference type="OrthoDB" id="9808473at2"/>
<dbReference type="RefSeq" id="WP_068549731.1">
    <property type="nucleotide sequence ID" value="NZ_AP013035.1"/>
</dbReference>
<evidence type="ECO:0008006" key="3">
    <source>
        <dbReference type="Google" id="ProtNLM"/>
    </source>
</evidence>
<accession>A0A0S3QTT0</accession>
<name>A0A0S3QTT0_THET7</name>
<protein>
    <recommendedName>
        <fullName evidence="3">DUF3108 domain-containing protein</fullName>
    </recommendedName>
</protein>
<sequence>MSKRIGTLLLLLAIATTGSWGKEILLENAHYKVYFSFLKVGEATSSLYYDPEKKTYHAISKAFTTGIIDKIYRVRDRMESFFKPSHFLLYKATIREGRYKRDDLITYEPAKQLLVYVKNGKTKRKAKITPPVFDMVSSYYVYRQNPQAKFLVTSGKKEAEPKIVCKGHDKIKIAKNTYNVDICKLFVPIKGLLVSRDPKKPALIYLDRKRRVLILSKVPTRWGTITIKIKGVIYGQDNATFGWK</sequence>
<evidence type="ECO:0000313" key="2">
    <source>
        <dbReference type="Proteomes" id="UP000063234"/>
    </source>
</evidence>
<dbReference type="STRING" id="1298851.TST_0936"/>
<dbReference type="EMBL" id="AP013035">
    <property type="protein sequence ID" value="BAT71736.1"/>
    <property type="molecule type" value="Genomic_DNA"/>
</dbReference>
<dbReference type="InterPro" id="IPR021457">
    <property type="entry name" value="DUF3108"/>
</dbReference>